<dbReference type="EMBL" id="VHII01000001">
    <property type="protein sequence ID" value="KAF1394509.1"/>
    <property type="molecule type" value="Genomic_DNA"/>
</dbReference>
<feature type="region of interest" description="Disordered" evidence="2">
    <location>
        <begin position="1"/>
        <end position="30"/>
    </location>
</feature>
<accession>A0A6A5FN11</accession>
<dbReference type="InterPro" id="IPR011029">
    <property type="entry name" value="DEATH-like_dom_sf"/>
</dbReference>
<dbReference type="Proteomes" id="UP000465112">
    <property type="component" value="Chromosome 1"/>
</dbReference>
<dbReference type="GO" id="GO:0042981">
    <property type="term" value="P:regulation of apoptotic process"/>
    <property type="evidence" value="ECO:0007669"/>
    <property type="project" value="InterPro"/>
</dbReference>
<dbReference type="AlphaFoldDB" id="A0A6A5FN11"/>
<proteinExistence type="predicted"/>
<dbReference type="Gene3D" id="1.10.533.10">
    <property type="entry name" value="Death Domain, Fas"/>
    <property type="match status" value="1"/>
</dbReference>
<evidence type="ECO:0000313" key="4">
    <source>
        <dbReference type="EMBL" id="KAF1394509.1"/>
    </source>
</evidence>
<feature type="domain" description="CARD" evidence="3">
    <location>
        <begin position="85"/>
        <end position="150"/>
    </location>
</feature>
<dbReference type="PROSITE" id="PS50209">
    <property type="entry name" value="CARD"/>
    <property type="match status" value="1"/>
</dbReference>
<feature type="coiled-coil region" evidence="1">
    <location>
        <begin position="110"/>
        <end position="137"/>
    </location>
</feature>
<feature type="compositionally biased region" description="Basic and acidic residues" evidence="2">
    <location>
        <begin position="7"/>
        <end position="19"/>
    </location>
</feature>
<evidence type="ECO:0000259" key="3">
    <source>
        <dbReference type="PROSITE" id="PS50209"/>
    </source>
</evidence>
<comment type="caution">
    <text evidence="4">The sequence shown here is derived from an EMBL/GenBank/DDBJ whole genome shotgun (WGS) entry which is preliminary data.</text>
</comment>
<sequence>MWNWLRGVRDPETPQRADPPRGAVTAQHGGVFNQPQFSGVTVGGNLTVQVTQGPGAAGPQRSVPAEHSAPADDSIPADKKLFSVRTQFVGRVSEAVLDQLLDKLLEHEIINDGEMQLMKIEARAEKARQVIDTVRRKGTKASSVVIAGLQSPALYAVSNTVTFDLSEVALTQLVLDGVKLLVAMGMRLEGGGDIEELVPIQK</sequence>
<name>A0A6A5FN11_PERFL</name>
<evidence type="ECO:0000256" key="2">
    <source>
        <dbReference type="SAM" id="MobiDB-lite"/>
    </source>
</evidence>
<feature type="region of interest" description="Disordered" evidence="2">
    <location>
        <begin position="49"/>
        <end position="75"/>
    </location>
</feature>
<keyword evidence="1" id="KW-0175">Coiled coil</keyword>
<reference evidence="4 5" key="1">
    <citation type="submission" date="2019-06" db="EMBL/GenBank/DDBJ databases">
        <title>A chromosome-scale genome assembly of the European perch, Perca fluviatilis.</title>
        <authorList>
            <person name="Roques C."/>
            <person name="Zahm M."/>
            <person name="Cabau C."/>
            <person name="Klopp C."/>
            <person name="Bouchez O."/>
            <person name="Donnadieu C."/>
            <person name="Kuhl H."/>
            <person name="Gislard M."/>
            <person name="Guendouz S."/>
            <person name="Journot L."/>
            <person name="Haffray P."/>
            <person name="Bestin A."/>
            <person name="Morvezen R."/>
            <person name="Feron R."/>
            <person name="Wen M."/>
            <person name="Jouanno E."/>
            <person name="Herpin A."/>
            <person name="Schartl M."/>
            <person name="Postlethwait J."/>
            <person name="Schaerlinger B."/>
            <person name="Chardard D."/>
            <person name="Lecocq T."/>
            <person name="Poncet C."/>
            <person name="Jaffrelo L."/>
            <person name="Lampietro C."/>
            <person name="Guiguen Y."/>
        </authorList>
    </citation>
    <scope>NUCLEOTIDE SEQUENCE [LARGE SCALE GENOMIC DNA]</scope>
    <source>
        <tissue evidence="4">Blood</tissue>
    </source>
</reference>
<protein>
    <recommendedName>
        <fullName evidence="3">CARD domain-containing protein</fullName>
    </recommendedName>
</protein>
<gene>
    <name evidence="4" type="ORF">PFLUV_G00001060</name>
</gene>
<keyword evidence="5" id="KW-1185">Reference proteome</keyword>
<dbReference type="Pfam" id="PF00619">
    <property type="entry name" value="CARD"/>
    <property type="match status" value="1"/>
</dbReference>
<dbReference type="SUPFAM" id="SSF47986">
    <property type="entry name" value="DEATH domain"/>
    <property type="match status" value="1"/>
</dbReference>
<organism evidence="4 5">
    <name type="scientific">Perca fluviatilis</name>
    <name type="common">European perch</name>
    <dbReference type="NCBI Taxonomy" id="8168"/>
    <lineage>
        <taxon>Eukaryota</taxon>
        <taxon>Metazoa</taxon>
        <taxon>Chordata</taxon>
        <taxon>Craniata</taxon>
        <taxon>Vertebrata</taxon>
        <taxon>Euteleostomi</taxon>
        <taxon>Actinopterygii</taxon>
        <taxon>Neopterygii</taxon>
        <taxon>Teleostei</taxon>
        <taxon>Neoteleostei</taxon>
        <taxon>Acanthomorphata</taxon>
        <taxon>Eupercaria</taxon>
        <taxon>Perciformes</taxon>
        <taxon>Percoidei</taxon>
        <taxon>Percidae</taxon>
        <taxon>Percinae</taxon>
        <taxon>Perca</taxon>
    </lineage>
</organism>
<evidence type="ECO:0000256" key="1">
    <source>
        <dbReference type="SAM" id="Coils"/>
    </source>
</evidence>
<evidence type="ECO:0000313" key="5">
    <source>
        <dbReference type="Proteomes" id="UP000465112"/>
    </source>
</evidence>
<dbReference type="InterPro" id="IPR001315">
    <property type="entry name" value="CARD"/>
</dbReference>